<keyword evidence="1" id="KW-0472">Membrane</keyword>
<gene>
    <name evidence="2" type="ORF">JP39_04340</name>
</gene>
<dbReference type="KEGG" id="lhi:JP39_04340"/>
<feature type="transmembrane region" description="Helical" evidence="1">
    <location>
        <begin position="111"/>
        <end position="135"/>
    </location>
</feature>
<dbReference type="OrthoDB" id="3169575at2"/>
<feature type="transmembrane region" description="Helical" evidence="1">
    <location>
        <begin position="67"/>
        <end position="90"/>
    </location>
</feature>
<evidence type="ECO:0000313" key="3">
    <source>
        <dbReference type="Proteomes" id="UP000061546"/>
    </source>
</evidence>
<organism evidence="2 3">
    <name type="scientific">Companilactobacillus heilongjiangensis</name>
    <dbReference type="NCBI Taxonomy" id="1074467"/>
    <lineage>
        <taxon>Bacteria</taxon>
        <taxon>Bacillati</taxon>
        <taxon>Bacillota</taxon>
        <taxon>Bacilli</taxon>
        <taxon>Lactobacillales</taxon>
        <taxon>Lactobacillaceae</taxon>
        <taxon>Companilactobacillus</taxon>
    </lineage>
</organism>
<sequence>MLLLFLLLTLEFTILSFVPFGYALVKNHSTSLRVQFHVVVQILLFLLALFFIYFANPDQTWKVVIEFNLLSLAISAALHGVILTFSNSIIHRDGSNRRDVSQPGFKIAGKFLTITVGSLVALGVMILVIMAAGYATTKAVARITNVTETATTKNAPMPVINSQSKEVPVVNSYKTVRNQMQNSLSNVPDSNVYSLNHARVQFYHGKLVYISPLDFDGSFFRYNHYKKVPGYFIVDATSKNAKPKFIRKSMRYTPSAYFGHDASRKIYASIVGRGLVISGSAPQLEINESGHPYYVQTLYKQYGLSNRKDYRKIYVAVLDSVTGKVNVYKQGAEPKWIDVTFDPNIASDKVYSYAAERNGWWNAHGFGGSRLGVMKSVEGVGTEGHDDVFTPIAYKHNIYYFTSMTSNNKKQTSVLGYMYVNAKTGKTYYYREEADAMTPNRADSLAENRMKQTQWKANMPLLYRIDGKPTWVVSMIDDNGAFMSYVYLLANGNGTQDTVAVGTDAKSTLQKYRNLFNADLGTASSSYSGKKQKFGGTVKRVVKVNNSEIAFLMNGNENVFYASIKDYPRNMFIQSGDEISFTGYKDGNAVVVVKDISNKSL</sequence>
<dbReference type="STRING" id="1074467.JP39_04340"/>
<keyword evidence="3" id="KW-1185">Reference proteome</keyword>
<protein>
    <submittedName>
        <fullName evidence="2">Uncharacterized protein</fullName>
    </submittedName>
</protein>
<name>A0A0K2LBU1_9LACO</name>
<proteinExistence type="predicted"/>
<dbReference type="Proteomes" id="UP000061546">
    <property type="component" value="Chromosome"/>
</dbReference>
<dbReference type="EMBL" id="CP012559">
    <property type="protein sequence ID" value="ALB28648.1"/>
    <property type="molecule type" value="Genomic_DNA"/>
</dbReference>
<evidence type="ECO:0000256" key="1">
    <source>
        <dbReference type="SAM" id="Phobius"/>
    </source>
</evidence>
<reference evidence="2 3" key="1">
    <citation type="submission" date="2015-08" db="EMBL/GenBank/DDBJ databases">
        <title>Genomic sequence of Lactobacillus heilongjiangensis DSM 28069, isolated from Chinese traditional pickle.</title>
        <authorList>
            <person name="Jiang X."/>
            <person name="Zheng B."/>
            <person name="Cheng H."/>
        </authorList>
    </citation>
    <scope>NUCLEOTIDE SEQUENCE [LARGE SCALE GENOMIC DNA]</scope>
    <source>
        <strain evidence="2 3">DSM 28069</strain>
    </source>
</reference>
<keyword evidence="1" id="KW-0812">Transmembrane</keyword>
<dbReference type="AlphaFoldDB" id="A0A0K2LBU1"/>
<feature type="transmembrane region" description="Helical" evidence="1">
    <location>
        <begin position="36"/>
        <end position="55"/>
    </location>
</feature>
<feature type="transmembrane region" description="Helical" evidence="1">
    <location>
        <begin position="6"/>
        <end position="24"/>
    </location>
</feature>
<accession>A0A0K2LBU1</accession>
<dbReference type="RefSeq" id="WP_041500826.1">
    <property type="nucleotide sequence ID" value="NZ_BJDV01000012.1"/>
</dbReference>
<evidence type="ECO:0000313" key="2">
    <source>
        <dbReference type="EMBL" id="ALB28648.1"/>
    </source>
</evidence>
<keyword evidence="1" id="KW-1133">Transmembrane helix</keyword>